<reference evidence="1" key="1">
    <citation type="journal article" date="2020" name="mSystems">
        <title>Genome- and Community-Level Interaction Insights into Carbon Utilization and Element Cycling Functions of Hydrothermarchaeota in Hydrothermal Sediment.</title>
        <authorList>
            <person name="Zhou Z."/>
            <person name="Liu Y."/>
            <person name="Xu W."/>
            <person name="Pan J."/>
            <person name="Luo Z.H."/>
            <person name="Li M."/>
        </authorList>
    </citation>
    <scope>NUCLEOTIDE SEQUENCE [LARGE SCALE GENOMIC DNA]</scope>
    <source>
        <strain evidence="1">SpSt-479</strain>
    </source>
</reference>
<proteinExistence type="predicted"/>
<accession>A0A7V2ZLS4</accession>
<dbReference type="InterPro" id="IPR026444">
    <property type="entry name" value="Secre_tail"/>
</dbReference>
<dbReference type="Gene3D" id="2.130.10.130">
    <property type="entry name" value="Integrin alpha, N-terminal"/>
    <property type="match status" value="1"/>
</dbReference>
<evidence type="ECO:0000313" key="1">
    <source>
        <dbReference type="EMBL" id="HFI92321.1"/>
    </source>
</evidence>
<dbReference type="NCBIfam" id="TIGR04183">
    <property type="entry name" value="Por_Secre_tail"/>
    <property type="match status" value="1"/>
</dbReference>
<protein>
    <submittedName>
        <fullName evidence="1">T9SS type A sorting domain-containing protein</fullName>
    </submittedName>
</protein>
<comment type="caution">
    <text evidence="1">The sequence shown here is derived from an EMBL/GenBank/DDBJ whole genome shotgun (WGS) entry which is preliminary data.</text>
</comment>
<dbReference type="InterPro" id="IPR028994">
    <property type="entry name" value="Integrin_alpha_N"/>
</dbReference>
<dbReference type="EMBL" id="DSUJ01000011">
    <property type="protein sequence ID" value="HFI92321.1"/>
    <property type="molecule type" value="Genomic_DNA"/>
</dbReference>
<sequence length="589" mass="66929">MRTVVIISHILLLTGLVVIRAGLTFAQEYKPYNTFNKEAELQKFVEHGGKVEEISPDVYKLTYRTGESRVFNFNLKDNFAADNNPVDTTIINMWEIDTTKYSNKFIFWQRVELNNDYVFTPPFVDDLNRNGRPEIYGKHHSSFLGINGGPVEVYERNHNGSFVPLYVYSDSATLSVKAMGEIHGSGEKEIFMNYYNDTIPQYVIYRSDSISVLPTTFDFIFYYTIPFFSIYDMILDDFDKNGISDCAFISADENGFPIIIISVFRDSINNFSTVFEYENLDETFSGFAIGDFDQDRKTELIAGGGLGKLISIETMRENSYELIWEDNFSTYNAYMKTKTADIDGNGKPEFWIGGQDFPNGITRLECYEANGDNSYEPVAIIELRYINSLSTFYLQAKDLDGDGKEEIIISIANVILILKFTGSHNNHHYEIYYVKIGEASEPTAEFLPLTNADLDGDGKVDILLPFQKSEYGQAVNFSYILKQNGTVNVEPLNTLPTSLDVYVKSYPVPFNSMSSVKFSLAKEGIAKIKVYDSLGKEIITLIEEKLSPGEYNIHWEAQDKYGNPLPSGIYFISLQTDNVFKTIKTILLK</sequence>
<dbReference type="SUPFAM" id="SSF69318">
    <property type="entry name" value="Integrin alpha N-terminal domain"/>
    <property type="match status" value="1"/>
</dbReference>
<gene>
    <name evidence="1" type="ORF">ENS31_12460</name>
</gene>
<dbReference type="AlphaFoldDB" id="A0A7V2ZLS4"/>
<organism evidence="1">
    <name type="scientific">Ignavibacterium album</name>
    <dbReference type="NCBI Taxonomy" id="591197"/>
    <lineage>
        <taxon>Bacteria</taxon>
        <taxon>Pseudomonadati</taxon>
        <taxon>Ignavibacteriota</taxon>
        <taxon>Ignavibacteria</taxon>
        <taxon>Ignavibacteriales</taxon>
        <taxon>Ignavibacteriaceae</taxon>
        <taxon>Ignavibacterium</taxon>
    </lineage>
</organism>
<name>A0A7V2ZLS4_9BACT</name>
<dbReference type="Gene3D" id="2.60.40.4070">
    <property type="match status" value="1"/>
</dbReference>